<dbReference type="RefSeq" id="WP_344481639.1">
    <property type="nucleotide sequence ID" value="NZ_BAAAQX010000017.1"/>
</dbReference>
<dbReference type="Proteomes" id="UP001499843">
    <property type="component" value="Unassembled WGS sequence"/>
</dbReference>
<accession>A0ABN3CMP5</accession>
<evidence type="ECO:0008006" key="3">
    <source>
        <dbReference type="Google" id="ProtNLM"/>
    </source>
</evidence>
<evidence type="ECO:0000313" key="1">
    <source>
        <dbReference type="EMBL" id="GAA2210580.1"/>
    </source>
</evidence>
<dbReference type="PANTHER" id="PTHR34613">
    <property type="entry name" value="SLL0800 PROTEIN"/>
    <property type="match status" value="1"/>
</dbReference>
<dbReference type="EMBL" id="BAAAQX010000017">
    <property type="protein sequence ID" value="GAA2210580.1"/>
    <property type="molecule type" value="Genomic_DNA"/>
</dbReference>
<proteinExistence type="predicted"/>
<reference evidence="1 2" key="1">
    <citation type="journal article" date="2019" name="Int. J. Syst. Evol. Microbiol.">
        <title>The Global Catalogue of Microorganisms (GCM) 10K type strain sequencing project: providing services to taxonomists for standard genome sequencing and annotation.</title>
        <authorList>
            <consortium name="The Broad Institute Genomics Platform"/>
            <consortium name="The Broad Institute Genome Sequencing Center for Infectious Disease"/>
            <person name="Wu L."/>
            <person name="Ma J."/>
        </authorList>
    </citation>
    <scope>NUCLEOTIDE SEQUENCE [LARGE SCALE GENOMIC DNA]</scope>
    <source>
        <strain evidence="1 2">JCM 16114</strain>
    </source>
</reference>
<dbReference type="PANTHER" id="PTHR34613:SF1">
    <property type="entry name" value="SLL6017 PROTEIN"/>
    <property type="match status" value="1"/>
</dbReference>
<gene>
    <name evidence="1" type="ORF">GCM10009850_060390</name>
</gene>
<protein>
    <recommendedName>
        <fullName evidence="3">DUF4365 domain-containing protein</fullName>
    </recommendedName>
</protein>
<evidence type="ECO:0000313" key="2">
    <source>
        <dbReference type="Proteomes" id="UP001499843"/>
    </source>
</evidence>
<comment type="caution">
    <text evidence="1">The sequence shown here is derived from an EMBL/GenBank/DDBJ whole genome shotgun (WGS) entry which is preliminary data.</text>
</comment>
<name>A0ABN3CMP5_9ACTN</name>
<keyword evidence="2" id="KW-1185">Reference proteome</keyword>
<sequence>MAVTLEHEYLIELVRNRPSLVPFLLTEMGIAVPAFDQTSLGNTDFTDCRPTEYRADSVVVMARSGETVNAVVLEIQRAPDEQKHWSWPVYLSTLRARTKCPVLLVVFCQDAATARNCAKAIDMGHPGWVLVPIVVGPEEVPQIIDTTQAAANSELITLSVIVHSTHASELRDKIVQTYVQAIAESPEDRPSYIELVLSSVPRSVAKKIYEELKMTVDHDYLKTFDFVREWVEVGKAEGEAEAILLIFERRDVSVPQEARERILACTDVATLRTWISRAITATTADELFD</sequence>
<organism evidence="1 2">
    <name type="scientific">Nonomuraea monospora</name>
    <dbReference type="NCBI Taxonomy" id="568818"/>
    <lineage>
        <taxon>Bacteria</taxon>
        <taxon>Bacillati</taxon>
        <taxon>Actinomycetota</taxon>
        <taxon>Actinomycetes</taxon>
        <taxon>Streptosporangiales</taxon>
        <taxon>Streptosporangiaceae</taxon>
        <taxon>Nonomuraea</taxon>
    </lineage>
</organism>